<dbReference type="GO" id="GO:0006935">
    <property type="term" value="P:chemotaxis"/>
    <property type="evidence" value="ECO:0007669"/>
    <property type="project" value="UniProtKB-KW"/>
</dbReference>
<dbReference type="GO" id="GO:0007165">
    <property type="term" value="P:signal transduction"/>
    <property type="evidence" value="ECO:0007669"/>
    <property type="project" value="UniProtKB-KW"/>
</dbReference>
<evidence type="ECO:0000313" key="14">
    <source>
        <dbReference type="EMBL" id="BCD98503.1"/>
    </source>
</evidence>
<feature type="domain" description="Methyl-accepting transducer" evidence="13">
    <location>
        <begin position="112"/>
        <end position="322"/>
    </location>
</feature>
<evidence type="ECO:0000256" key="5">
    <source>
        <dbReference type="ARBA" id="ARBA00022692"/>
    </source>
</evidence>
<dbReference type="RefSeq" id="WP_236982883.1">
    <property type="nucleotide sequence ID" value="NZ_AP023086.1"/>
</dbReference>
<dbReference type="GO" id="GO:0005886">
    <property type="term" value="C:plasma membrane"/>
    <property type="evidence" value="ECO:0007669"/>
    <property type="project" value="UniProtKB-SubCell"/>
</dbReference>
<dbReference type="AlphaFoldDB" id="A0AAN1WJ21"/>
<feature type="transmembrane region" description="Helical" evidence="12">
    <location>
        <begin position="7"/>
        <end position="26"/>
    </location>
</feature>
<comment type="subcellular location">
    <subcellularLocation>
        <location evidence="1">Cell membrane</location>
        <topology evidence="1">Multi-pass membrane protein</topology>
    </subcellularLocation>
</comment>
<keyword evidence="6 12" id="KW-1133">Transmembrane helix</keyword>
<organism evidence="14 15">
    <name type="scientific">Marinagarivorans cellulosilyticus</name>
    <dbReference type="NCBI Taxonomy" id="2721545"/>
    <lineage>
        <taxon>Bacteria</taxon>
        <taxon>Pseudomonadati</taxon>
        <taxon>Pseudomonadota</taxon>
        <taxon>Gammaproteobacteria</taxon>
        <taxon>Cellvibrionales</taxon>
        <taxon>Cellvibrionaceae</taxon>
        <taxon>Marinagarivorans</taxon>
    </lineage>
</organism>
<name>A0AAN1WJ21_9GAMM</name>
<dbReference type="PROSITE" id="PS50111">
    <property type="entry name" value="CHEMOTAXIS_TRANSDUC_2"/>
    <property type="match status" value="1"/>
</dbReference>
<evidence type="ECO:0000256" key="1">
    <source>
        <dbReference type="ARBA" id="ARBA00004651"/>
    </source>
</evidence>
<gene>
    <name evidence="14" type="ORF">MARGE09_P2704</name>
</gene>
<evidence type="ECO:0000259" key="13">
    <source>
        <dbReference type="PROSITE" id="PS50111"/>
    </source>
</evidence>
<dbReference type="Pfam" id="PF00015">
    <property type="entry name" value="MCPsignal"/>
    <property type="match status" value="1"/>
</dbReference>
<evidence type="ECO:0000256" key="2">
    <source>
        <dbReference type="ARBA" id="ARBA00022475"/>
    </source>
</evidence>
<keyword evidence="3" id="KW-0488">Methylation</keyword>
<dbReference type="GO" id="GO:0004888">
    <property type="term" value="F:transmembrane signaling receptor activity"/>
    <property type="evidence" value="ECO:0007669"/>
    <property type="project" value="InterPro"/>
</dbReference>
<keyword evidence="15" id="KW-1185">Reference proteome</keyword>
<dbReference type="InterPro" id="IPR004089">
    <property type="entry name" value="MCPsignal_dom"/>
</dbReference>
<keyword evidence="2" id="KW-1003">Cell membrane</keyword>
<reference evidence="14 15" key="1">
    <citation type="journal article" date="2022" name="IScience">
        <title>An ultrasensitive nanofiber-based assay for enzymatic hydrolysis and deep-sea microbial degradation of cellulose.</title>
        <authorList>
            <person name="Tsudome M."/>
            <person name="Tachioka M."/>
            <person name="Miyazaki M."/>
            <person name="Uchimura K."/>
            <person name="Tsuda M."/>
            <person name="Takaki Y."/>
            <person name="Deguchi S."/>
        </authorList>
    </citation>
    <scope>NUCLEOTIDE SEQUENCE [LARGE SCALE GENOMIC DNA]</scope>
    <source>
        <strain evidence="14 15">GE09</strain>
    </source>
</reference>
<keyword evidence="7 12" id="KW-0472">Membrane</keyword>
<evidence type="ECO:0000256" key="11">
    <source>
        <dbReference type="SAM" id="Coils"/>
    </source>
</evidence>
<dbReference type="Gene3D" id="1.10.287.950">
    <property type="entry name" value="Methyl-accepting chemotaxis protein"/>
    <property type="match status" value="1"/>
</dbReference>
<dbReference type="EMBL" id="AP023086">
    <property type="protein sequence ID" value="BCD98503.1"/>
    <property type="molecule type" value="Genomic_DNA"/>
</dbReference>
<evidence type="ECO:0000256" key="7">
    <source>
        <dbReference type="ARBA" id="ARBA00023136"/>
    </source>
</evidence>
<dbReference type="KEGG" id="marq:MARGE09_P2704"/>
<dbReference type="Proteomes" id="UP001320119">
    <property type="component" value="Chromosome"/>
</dbReference>
<sequence length="387" mass="41447">MGHYRQNILAIVIVIAAVAVGLAASYTLSAVIVWLGLTVIAIAALWGILLPPVHTMDEPQPDGACDLEGLGRLLGARLHQGISCVDTLRADIASTLETSSMSLHHSFNGLSEKAAAERQILDGVIQSLSQNSQADAENTVSLQHFANEVGSVLDGYVSLFVGVSDKSIQAVHSIQDMVKQFESMFDLITQIRGIADQTNLLALNAAIEAARAGEAGRGFAVVADEVRKLSQDSNKLNDQIRERAQSAKETVDSVQSAVSKIASMDMSLALNGKDYLDKMLNELEQLNQHVAGSVAKGAELGESMSQEVANAVVALQTSDRVSQMVNQLEHVSHATSALVDVLERRFSQPESVSSIVQQCIDDLEKIPEVNIQGFSKNTSEGGDIELY</sequence>
<protein>
    <submittedName>
        <fullName evidence="14">Methyl-accepting chemotaxis protein</fullName>
    </submittedName>
</protein>
<evidence type="ECO:0000256" key="10">
    <source>
        <dbReference type="PROSITE-ProRule" id="PRU00284"/>
    </source>
</evidence>
<dbReference type="InterPro" id="IPR004090">
    <property type="entry name" value="Chemotax_Me-accpt_rcpt"/>
</dbReference>
<evidence type="ECO:0000256" key="8">
    <source>
        <dbReference type="ARBA" id="ARBA00023224"/>
    </source>
</evidence>
<evidence type="ECO:0000256" key="6">
    <source>
        <dbReference type="ARBA" id="ARBA00022989"/>
    </source>
</evidence>
<dbReference type="PRINTS" id="PR00260">
    <property type="entry name" value="CHEMTRNSDUCR"/>
</dbReference>
<accession>A0AAN1WJ21</accession>
<evidence type="ECO:0000256" key="12">
    <source>
        <dbReference type="SAM" id="Phobius"/>
    </source>
</evidence>
<keyword evidence="5 12" id="KW-0812">Transmembrane</keyword>
<evidence type="ECO:0000256" key="4">
    <source>
        <dbReference type="ARBA" id="ARBA00022500"/>
    </source>
</evidence>
<comment type="similarity">
    <text evidence="9">Belongs to the methyl-accepting chemotaxis (MCP) protein family.</text>
</comment>
<feature type="transmembrane region" description="Helical" evidence="12">
    <location>
        <begin position="32"/>
        <end position="50"/>
    </location>
</feature>
<evidence type="ECO:0000256" key="3">
    <source>
        <dbReference type="ARBA" id="ARBA00022481"/>
    </source>
</evidence>
<dbReference type="PANTHER" id="PTHR32089:SF39">
    <property type="entry name" value="METHYL-ACCEPTING CHEMOTAXIS PROTEIN HLYB"/>
    <property type="match status" value="1"/>
</dbReference>
<proteinExistence type="inferred from homology"/>
<keyword evidence="11" id="KW-0175">Coiled coil</keyword>
<feature type="coiled-coil region" evidence="11">
    <location>
        <begin position="237"/>
        <end position="296"/>
    </location>
</feature>
<evidence type="ECO:0000313" key="15">
    <source>
        <dbReference type="Proteomes" id="UP001320119"/>
    </source>
</evidence>
<keyword evidence="4" id="KW-0145">Chemotaxis</keyword>
<evidence type="ECO:0000256" key="9">
    <source>
        <dbReference type="ARBA" id="ARBA00029447"/>
    </source>
</evidence>
<dbReference type="SUPFAM" id="SSF58104">
    <property type="entry name" value="Methyl-accepting chemotaxis protein (MCP) signaling domain"/>
    <property type="match status" value="1"/>
</dbReference>
<keyword evidence="8 10" id="KW-0807">Transducer</keyword>
<dbReference type="SMART" id="SM00283">
    <property type="entry name" value="MA"/>
    <property type="match status" value="1"/>
</dbReference>
<dbReference type="PANTHER" id="PTHR32089">
    <property type="entry name" value="METHYL-ACCEPTING CHEMOTAXIS PROTEIN MCPB"/>
    <property type="match status" value="1"/>
</dbReference>